<sequence length="126" mass="14413">MTTFTRLMKRIIIVLLTTHLLIGCSSFKPVSKMSDWQLRQEYLDVQYKLSEIKSRHNLLANETAGYINNYANVASQLVPYPGIYNSSVRSVVSEGDKVRLKNDIATLSERLSKLRLEMSKRGIYSP</sequence>
<comment type="caution">
    <text evidence="1">The sequence shown here is derived from an EMBL/GenBank/DDBJ whole genome shotgun (WGS) entry which is preliminary data.</text>
</comment>
<dbReference type="EMBL" id="JRYO01000221">
    <property type="protein sequence ID" value="KHE91034.1"/>
    <property type="molecule type" value="Genomic_DNA"/>
</dbReference>
<organism evidence="1 2">
    <name type="scientific">Candidatus Scalindua brodae</name>
    <dbReference type="NCBI Taxonomy" id="237368"/>
    <lineage>
        <taxon>Bacteria</taxon>
        <taxon>Pseudomonadati</taxon>
        <taxon>Planctomycetota</taxon>
        <taxon>Candidatus Brocadiia</taxon>
        <taxon>Candidatus Brocadiales</taxon>
        <taxon>Candidatus Scalinduaceae</taxon>
        <taxon>Candidatus Scalindua</taxon>
    </lineage>
</organism>
<reference evidence="1 2" key="1">
    <citation type="submission" date="2014-10" db="EMBL/GenBank/DDBJ databases">
        <title>Draft genome of anammox bacterium scalindua brodae, obtained using differential coverage binning of sequence data from two enrichment reactors.</title>
        <authorList>
            <person name="Speth D.R."/>
            <person name="Russ L."/>
            <person name="Kartal B."/>
            <person name="Op den Camp H.J."/>
            <person name="Dutilh B.E."/>
            <person name="Jetten M.S."/>
        </authorList>
    </citation>
    <scope>NUCLEOTIDE SEQUENCE [LARGE SCALE GENOMIC DNA]</scope>
    <source>
        <strain evidence="1">RU1</strain>
    </source>
</reference>
<evidence type="ECO:0000313" key="2">
    <source>
        <dbReference type="Proteomes" id="UP000030652"/>
    </source>
</evidence>
<proteinExistence type="predicted"/>
<protein>
    <recommendedName>
        <fullName evidence="3">Lipoprotein</fullName>
    </recommendedName>
</protein>
<evidence type="ECO:0000313" key="1">
    <source>
        <dbReference type="EMBL" id="KHE91034.1"/>
    </source>
</evidence>
<gene>
    <name evidence="1" type="ORF">SCABRO_03192</name>
</gene>
<dbReference type="AlphaFoldDB" id="A0A0B0EEK5"/>
<name>A0A0B0EEK5_9BACT</name>
<evidence type="ECO:0008006" key="3">
    <source>
        <dbReference type="Google" id="ProtNLM"/>
    </source>
</evidence>
<accession>A0A0B0EEK5</accession>
<dbReference type="Proteomes" id="UP000030652">
    <property type="component" value="Unassembled WGS sequence"/>
</dbReference>
<dbReference type="PROSITE" id="PS51257">
    <property type="entry name" value="PROKAR_LIPOPROTEIN"/>
    <property type="match status" value="1"/>
</dbReference>